<accession>A0A0C3AB92</accession>
<evidence type="ECO:0000256" key="1">
    <source>
        <dbReference type="SAM" id="MobiDB-lite"/>
    </source>
</evidence>
<keyword evidence="2" id="KW-0472">Membrane</keyword>
<protein>
    <submittedName>
        <fullName evidence="3">Uncharacterized protein</fullName>
    </submittedName>
</protein>
<evidence type="ECO:0000313" key="3">
    <source>
        <dbReference type="EMBL" id="KIM21930.1"/>
    </source>
</evidence>
<evidence type="ECO:0000313" key="4">
    <source>
        <dbReference type="Proteomes" id="UP000054097"/>
    </source>
</evidence>
<keyword evidence="4" id="KW-1185">Reference proteome</keyword>
<gene>
    <name evidence="3" type="ORF">M408DRAFT_299288</name>
</gene>
<feature type="transmembrane region" description="Helical" evidence="2">
    <location>
        <begin position="321"/>
        <end position="339"/>
    </location>
</feature>
<feature type="transmembrane region" description="Helical" evidence="2">
    <location>
        <begin position="513"/>
        <end position="531"/>
    </location>
</feature>
<dbReference type="EMBL" id="KN824368">
    <property type="protein sequence ID" value="KIM21930.1"/>
    <property type="molecule type" value="Genomic_DNA"/>
</dbReference>
<evidence type="ECO:0000256" key="2">
    <source>
        <dbReference type="SAM" id="Phobius"/>
    </source>
</evidence>
<dbReference type="HOGENOM" id="CLU_453538_0_0_1"/>
<feature type="transmembrane region" description="Helical" evidence="2">
    <location>
        <begin position="582"/>
        <end position="601"/>
    </location>
</feature>
<dbReference type="AlphaFoldDB" id="A0A0C3AB92"/>
<sequence length="602" mass="66816">MHRLYPNFQGDSDDEFKNDHSVDALNPQSNVLQTDGSNDSLQENDTSRSHSANDPVVVNNCPESSSSSTSSFLSYTNFPLRSHAETTRGAQTPHSNSILPREFGTIHFYLLSFLLNVQGVAAKIDLSTLVTETRRLSMSGVLGLLDTDILFAESGTSQPEIWRIVQGTLGIGTLRVLSKICKMPCFEQLHRVHGIKPPESVEAREFWLRQEAWTEIQALNMGQEDTSYHRINQGSGPQGKLLWGGKEMEIEKERWGTTKSIAVGGLNGEEISQGTTDKWWMDRWQIEALAVASGQGLDLEDACNLLTTAYFGASDGNRHQIISGQLAIVFTIGTFLAAWYTNWSWVPQFFALSSLGYFVNWTASLRGWRFAPSPVTDVRKFKPKILDAWPSSKEEAGEAVIRIAVQSSGTGHLKGLLPVPKRVMDAAKIAAAAREGRYKIDRKFNSKDVAPYGDVKRMDRNWISFESQSSYYGLLVSVEPDNVARRSIGVLWAIVNGLGLLILGFGGSIPDDWGLWILLIYIGGILIAIAGRGRGCVWTLPEFTKVDFTGEEIIIPPSLVSRVLDLELEKPLKIAGVSLSDMIFLFKIYLLNVVIRIPLIIY</sequence>
<reference evidence="3 4" key="1">
    <citation type="submission" date="2014-04" db="EMBL/GenBank/DDBJ databases">
        <authorList>
            <consortium name="DOE Joint Genome Institute"/>
            <person name="Kuo A."/>
            <person name="Zuccaro A."/>
            <person name="Kohler A."/>
            <person name="Nagy L.G."/>
            <person name="Floudas D."/>
            <person name="Copeland A."/>
            <person name="Barry K.W."/>
            <person name="Cichocki N."/>
            <person name="Veneault-Fourrey C."/>
            <person name="LaButti K."/>
            <person name="Lindquist E.A."/>
            <person name="Lipzen A."/>
            <person name="Lundell T."/>
            <person name="Morin E."/>
            <person name="Murat C."/>
            <person name="Sun H."/>
            <person name="Tunlid A."/>
            <person name="Henrissat B."/>
            <person name="Grigoriev I.V."/>
            <person name="Hibbett D.S."/>
            <person name="Martin F."/>
            <person name="Nordberg H.P."/>
            <person name="Cantor M.N."/>
            <person name="Hua S.X."/>
        </authorList>
    </citation>
    <scope>NUCLEOTIDE SEQUENCE [LARGE SCALE GENOMIC DNA]</scope>
    <source>
        <strain evidence="3 4">MAFF 305830</strain>
    </source>
</reference>
<dbReference type="Proteomes" id="UP000054097">
    <property type="component" value="Unassembled WGS sequence"/>
</dbReference>
<organism evidence="3 4">
    <name type="scientific">Serendipita vermifera MAFF 305830</name>
    <dbReference type="NCBI Taxonomy" id="933852"/>
    <lineage>
        <taxon>Eukaryota</taxon>
        <taxon>Fungi</taxon>
        <taxon>Dikarya</taxon>
        <taxon>Basidiomycota</taxon>
        <taxon>Agaricomycotina</taxon>
        <taxon>Agaricomycetes</taxon>
        <taxon>Sebacinales</taxon>
        <taxon>Serendipitaceae</taxon>
        <taxon>Serendipita</taxon>
    </lineage>
</organism>
<name>A0A0C3AB92_SERVB</name>
<feature type="compositionally biased region" description="Polar residues" evidence="1">
    <location>
        <begin position="26"/>
        <end position="52"/>
    </location>
</feature>
<keyword evidence="2" id="KW-1133">Transmembrane helix</keyword>
<feature type="region of interest" description="Disordered" evidence="1">
    <location>
        <begin position="1"/>
        <end position="70"/>
    </location>
</feature>
<reference evidence="4" key="2">
    <citation type="submission" date="2015-01" db="EMBL/GenBank/DDBJ databases">
        <title>Evolutionary Origins and Diversification of the Mycorrhizal Mutualists.</title>
        <authorList>
            <consortium name="DOE Joint Genome Institute"/>
            <consortium name="Mycorrhizal Genomics Consortium"/>
            <person name="Kohler A."/>
            <person name="Kuo A."/>
            <person name="Nagy L.G."/>
            <person name="Floudas D."/>
            <person name="Copeland A."/>
            <person name="Barry K.W."/>
            <person name="Cichocki N."/>
            <person name="Veneault-Fourrey C."/>
            <person name="LaButti K."/>
            <person name="Lindquist E.A."/>
            <person name="Lipzen A."/>
            <person name="Lundell T."/>
            <person name="Morin E."/>
            <person name="Murat C."/>
            <person name="Riley R."/>
            <person name="Ohm R."/>
            <person name="Sun H."/>
            <person name="Tunlid A."/>
            <person name="Henrissat B."/>
            <person name="Grigoriev I.V."/>
            <person name="Hibbett D.S."/>
            <person name="Martin F."/>
        </authorList>
    </citation>
    <scope>NUCLEOTIDE SEQUENCE [LARGE SCALE GENOMIC DNA]</scope>
    <source>
        <strain evidence="4">MAFF 305830</strain>
    </source>
</reference>
<feature type="transmembrane region" description="Helical" evidence="2">
    <location>
        <begin position="488"/>
        <end position="507"/>
    </location>
</feature>
<proteinExistence type="predicted"/>
<keyword evidence="2" id="KW-0812">Transmembrane</keyword>